<reference evidence="1 2" key="1">
    <citation type="submission" date="2018-08" db="EMBL/GenBank/DDBJ databases">
        <title>Genomic Encyclopedia of Archaeal and Bacterial Type Strains, Phase II (KMG-II): from individual species to whole genera.</title>
        <authorList>
            <person name="Goeker M."/>
        </authorList>
    </citation>
    <scope>NUCLEOTIDE SEQUENCE [LARGE SCALE GENOMIC DNA]</scope>
    <source>
        <strain evidence="1 2">DSM 15986</strain>
    </source>
</reference>
<comment type="caution">
    <text evidence="1">The sequence shown here is derived from an EMBL/GenBank/DDBJ whole genome shotgun (WGS) entry which is preliminary data.</text>
</comment>
<dbReference type="Proteomes" id="UP000256405">
    <property type="component" value="Unassembled WGS sequence"/>
</dbReference>
<dbReference type="EMBL" id="QUNF01000013">
    <property type="protein sequence ID" value="REG85462.1"/>
    <property type="molecule type" value="Genomic_DNA"/>
</dbReference>
<organism evidence="1 2">
    <name type="scientific">Algoriphagus antarcticus</name>
    <dbReference type="NCBI Taxonomy" id="238540"/>
    <lineage>
        <taxon>Bacteria</taxon>
        <taxon>Pseudomonadati</taxon>
        <taxon>Bacteroidota</taxon>
        <taxon>Cytophagia</taxon>
        <taxon>Cytophagales</taxon>
        <taxon>Cyclobacteriaceae</taxon>
        <taxon>Algoriphagus</taxon>
    </lineage>
</organism>
<name>A0A3E0DTJ6_9BACT</name>
<evidence type="ECO:0000313" key="2">
    <source>
        <dbReference type="Proteomes" id="UP000256405"/>
    </source>
</evidence>
<keyword evidence="2" id="KW-1185">Reference proteome</keyword>
<proteinExistence type="predicted"/>
<accession>A0A3E0DTJ6</accession>
<dbReference type="Pfam" id="PF17170">
    <property type="entry name" value="DUF5128"/>
    <property type="match status" value="1"/>
</dbReference>
<gene>
    <name evidence="1" type="ORF">C8N25_113154</name>
</gene>
<dbReference type="AlphaFoldDB" id="A0A3E0DTJ6"/>
<protein>
    <submittedName>
        <fullName evidence="1">6-bladed beta-propeller protein</fullName>
    </submittedName>
</protein>
<evidence type="ECO:0000313" key="1">
    <source>
        <dbReference type="EMBL" id="REG85462.1"/>
    </source>
</evidence>
<sequence>MDFDIINNEVKVLDYGRFLNFEPNGNYLSMDKIDDFVGEKFIKYNEGYAFIGAGRDVDNLVLATNEFQKESSFFPYHTRALNVMLINPMYYSPEGDAIYRRQFNDTLFKISDFQRPVPYLYIDFKQKKSNINELLNSPNPENAIANARNLYCNIFDFYETKDYKYLAFFVEGEAWTYIYSNKSNKSIIYKRSNLIDEITFDTRAMPVGVIGDKFVFRANPHNVLSGIDSYRGTSAHFERLKGLRDDLDKEGNPVLFLVEFNF</sequence>